<keyword evidence="3" id="KW-1185">Reference proteome</keyword>
<organism evidence="2 3">
    <name type="scientific">Halobaculum gomorrense</name>
    <dbReference type="NCBI Taxonomy" id="43928"/>
    <lineage>
        <taxon>Archaea</taxon>
        <taxon>Methanobacteriati</taxon>
        <taxon>Methanobacteriota</taxon>
        <taxon>Stenosarchaea group</taxon>
        <taxon>Halobacteria</taxon>
        <taxon>Halobacteriales</taxon>
        <taxon>Haloferacaceae</taxon>
        <taxon>Halobaculum</taxon>
    </lineage>
</organism>
<keyword evidence="1" id="KW-0472">Membrane</keyword>
<evidence type="ECO:0000313" key="2">
    <source>
        <dbReference type="EMBL" id="SHH46728.1"/>
    </source>
</evidence>
<dbReference type="STRING" id="43928.SAMN05443636_2668"/>
<accession>A0A1M5T7R4</accession>
<dbReference type="Proteomes" id="UP000184357">
    <property type="component" value="Unassembled WGS sequence"/>
</dbReference>
<evidence type="ECO:0000256" key="1">
    <source>
        <dbReference type="SAM" id="Phobius"/>
    </source>
</evidence>
<proteinExistence type="predicted"/>
<keyword evidence="1" id="KW-0812">Transmembrane</keyword>
<gene>
    <name evidence="2" type="ORF">SAMN05443636_2668</name>
</gene>
<feature type="transmembrane region" description="Helical" evidence="1">
    <location>
        <begin position="78"/>
        <end position="99"/>
    </location>
</feature>
<sequence>MSERIASDEDTADRGAGVEAGDDRRVRADFGDAWVYESIVGAVPGAALSTPVAIGLQVAVFEAGILVLAAAYDLWDAVLPGTVAVGVAAVGSLFMLTLGDENRTLDVSPTYYRLLFGSSIEVVLTVLAFAAVVTHLFVVDPATAGGPAVVARLLPVAVTPAEEPIVTDLFGERPPAPAVFLALVVVWDLCYRIGTSWWTAVVSLYRELCLECGPGTRRRFRRLDALNVGFALVQLALVPFVADRPVLLAAVLGHVVAVTVVSAAAIALSLAAQ</sequence>
<feature type="transmembrane region" description="Helical" evidence="1">
    <location>
        <begin position="225"/>
        <end position="242"/>
    </location>
</feature>
<dbReference type="EMBL" id="FQWV01000007">
    <property type="protein sequence ID" value="SHH46728.1"/>
    <property type="molecule type" value="Genomic_DNA"/>
</dbReference>
<keyword evidence="1" id="KW-1133">Transmembrane helix</keyword>
<protein>
    <submittedName>
        <fullName evidence="2">Uncharacterized protein</fullName>
    </submittedName>
</protein>
<reference evidence="2 3" key="1">
    <citation type="submission" date="2016-11" db="EMBL/GenBank/DDBJ databases">
        <authorList>
            <person name="Jaros S."/>
            <person name="Januszkiewicz K."/>
            <person name="Wedrychowicz H."/>
        </authorList>
    </citation>
    <scope>NUCLEOTIDE SEQUENCE [LARGE SCALE GENOMIC DNA]</scope>
    <source>
        <strain evidence="2 3">DSM 9297</strain>
    </source>
</reference>
<evidence type="ECO:0000313" key="3">
    <source>
        <dbReference type="Proteomes" id="UP000184357"/>
    </source>
</evidence>
<dbReference type="InterPro" id="IPR055952">
    <property type="entry name" value="DUF7530"/>
</dbReference>
<dbReference type="Pfam" id="PF24374">
    <property type="entry name" value="DUF7530"/>
    <property type="match status" value="1"/>
</dbReference>
<feature type="transmembrane region" description="Helical" evidence="1">
    <location>
        <begin position="248"/>
        <end position="272"/>
    </location>
</feature>
<dbReference type="AlphaFoldDB" id="A0A1M5T7R4"/>
<feature type="transmembrane region" description="Helical" evidence="1">
    <location>
        <begin position="111"/>
        <end position="138"/>
    </location>
</feature>
<feature type="transmembrane region" description="Helical" evidence="1">
    <location>
        <begin position="52"/>
        <end position="72"/>
    </location>
</feature>
<name>A0A1M5T7R4_9EURY</name>